<feature type="domain" description="Large ribosomal subunit protein bL9 C-terminal" evidence="10">
    <location>
        <begin position="66"/>
        <end position="145"/>
    </location>
</feature>
<comment type="similarity">
    <text evidence="1 7">Belongs to the bacterial ribosomal protein bL9 family.</text>
</comment>
<keyword evidence="2 7" id="KW-0699">rRNA-binding</keyword>
<dbReference type="HAMAP" id="MF_00503">
    <property type="entry name" value="Ribosomal_bL9"/>
    <property type="match status" value="1"/>
</dbReference>
<evidence type="ECO:0000313" key="12">
    <source>
        <dbReference type="Proteomes" id="UP000294309"/>
    </source>
</evidence>
<evidence type="ECO:0000256" key="4">
    <source>
        <dbReference type="ARBA" id="ARBA00022980"/>
    </source>
</evidence>
<name>A0A4P7AFX5_9MOLU</name>
<dbReference type="InterPro" id="IPR036791">
    <property type="entry name" value="Ribosomal_bL9_C_sf"/>
</dbReference>
<gene>
    <name evidence="7 11" type="primary">rplI</name>
    <name evidence="11" type="ORF">SGLAD_v1c00240</name>
</gene>
<dbReference type="SUPFAM" id="SSF55658">
    <property type="entry name" value="L9 N-domain-like"/>
    <property type="match status" value="1"/>
</dbReference>
<keyword evidence="12" id="KW-1185">Reference proteome</keyword>
<dbReference type="GO" id="GO:0005840">
    <property type="term" value="C:ribosome"/>
    <property type="evidence" value="ECO:0007669"/>
    <property type="project" value="UniProtKB-KW"/>
</dbReference>
<dbReference type="GO" id="GO:0003735">
    <property type="term" value="F:structural constituent of ribosome"/>
    <property type="evidence" value="ECO:0007669"/>
    <property type="project" value="InterPro"/>
</dbReference>
<evidence type="ECO:0000259" key="9">
    <source>
        <dbReference type="Pfam" id="PF01281"/>
    </source>
</evidence>
<dbReference type="GO" id="GO:0019843">
    <property type="term" value="F:rRNA binding"/>
    <property type="evidence" value="ECO:0007669"/>
    <property type="project" value="UniProtKB-UniRule"/>
</dbReference>
<dbReference type="OrthoDB" id="9788336at2"/>
<reference evidence="11 12" key="1">
    <citation type="submission" date="2019-03" db="EMBL/GenBank/DDBJ databases">
        <title>Complete genome sequence of Spiroplasma gladiatoris TG-1 (DSM 22552).</title>
        <authorList>
            <person name="Lin Y.-C."/>
            <person name="Chou L."/>
            <person name="Kuo C.-H."/>
        </authorList>
    </citation>
    <scope>NUCLEOTIDE SEQUENCE [LARGE SCALE GENOMIC DNA]</scope>
    <source>
        <strain evidence="11 12">TG-1</strain>
    </source>
</reference>
<dbReference type="GO" id="GO:0006412">
    <property type="term" value="P:translation"/>
    <property type="evidence" value="ECO:0007669"/>
    <property type="project" value="UniProtKB-UniRule"/>
</dbReference>
<evidence type="ECO:0000256" key="1">
    <source>
        <dbReference type="ARBA" id="ARBA00010605"/>
    </source>
</evidence>
<evidence type="ECO:0000256" key="8">
    <source>
        <dbReference type="SAM" id="Coils"/>
    </source>
</evidence>
<dbReference type="SUPFAM" id="SSF55653">
    <property type="entry name" value="Ribosomal protein L9 C-domain"/>
    <property type="match status" value="1"/>
</dbReference>
<dbReference type="InterPro" id="IPR009027">
    <property type="entry name" value="Ribosomal_bL9/RNase_H1_N"/>
</dbReference>
<keyword evidence="5 7" id="KW-0687">Ribonucleoprotein</keyword>
<dbReference type="Gene3D" id="3.40.5.10">
    <property type="entry name" value="Ribosomal protein L9, N-terminal domain"/>
    <property type="match status" value="1"/>
</dbReference>
<dbReference type="Gene3D" id="3.10.430.100">
    <property type="entry name" value="Ribosomal protein L9, C-terminal domain"/>
    <property type="match status" value="1"/>
</dbReference>
<sequence>MKVILLQDVKNYGKKDQVVEVSDGYAKNYLIPKKLAILATKNDVSHLGVRLKKEQQIMDAKKNVVEQLKNQIESLILNFSLKVKSGKPFGSVSLSQICDRLKKEFSIDLDKRKFEKHDNLVEIGLHYLKIKLDFKIIATLKVQVEGIE</sequence>
<evidence type="ECO:0000259" key="10">
    <source>
        <dbReference type="Pfam" id="PF03948"/>
    </source>
</evidence>
<dbReference type="InterPro" id="IPR036935">
    <property type="entry name" value="Ribosomal_bL9_N_sf"/>
</dbReference>
<keyword evidence="3 7" id="KW-0694">RNA-binding</keyword>
<dbReference type="EMBL" id="CP038013">
    <property type="protein sequence ID" value="QBQ07225.1"/>
    <property type="molecule type" value="Genomic_DNA"/>
</dbReference>
<comment type="function">
    <text evidence="7">Binds to the 23S rRNA.</text>
</comment>
<dbReference type="InterPro" id="IPR020070">
    <property type="entry name" value="Ribosomal_bL9_N"/>
</dbReference>
<dbReference type="AlphaFoldDB" id="A0A4P7AFX5"/>
<dbReference type="PANTHER" id="PTHR21368">
    <property type="entry name" value="50S RIBOSOMAL PROTEIN L9"/>
    <property type="match status" value="1"/>
</dbReference>
<dbReference type="NCBIfam" id="TIGR00158">
    <property type="entry name" value="L9"/>
    <property type="match status" value="1"/>
</dbReference>
<protein>
    <recommendedName>
        <fullName evidence="6 7">Large ribosomal subunit protein bL9</fullName>
    </recommendedName>
</protein>
<organism evidence="11 12">
    <name type="scientific">Spiroplasma gladiatoris</name>
    <dbReference type="NCBI Taxonomy" id="2143"/>
    <lineage>
        <taxon>Bacteria</taxon>
        <taxon>Bacillati</taxon>
        <taxon>Mycoplasmatota</taxon>
        <taxon>Mollicutes</taxon>
        <taxon>Entomoplasmatales</taxon>
        <taxon>Spiroplasmataceae</taxon>
        <taxon>Spiroplasma</taxon>
    </lineage>
</organism>
<evidence type="ECO:0000313" key="11">
    <source>
        <dbReference type="EMBL" id="QBQ07225.1"/>
    </source>
</evidence>
<dbReference type="GO" id="GO:1990904">
    <property type="term" value="C:ribonucleoprotein complex"/>
    <property type="evidence" value="ECO:0007669"/>
    <property type="project" value="UniProtKB-KW"/>
</dbReference>
<dbReference type="RefSeq" id="WP_134297027.1">
    <property type="nucleotide sequence ID" value="NZ_CP038013.1"/>
</dbReference>
<keyword evidence="4 7" id="KW-0689">Ribosomal protein</keyword>
<accession>A0A4P7AFX5</accession>
<feature type="domain" description="Ribosomal protein L9" evidence="9">
    <location>
        <begin position="1"/>
        <end position="46"/>
    </location>
</feature>
<proteinExistence type="inferred from homology"/>
<feature type="coiled-coil region" evidence="8">
    <location>
        <begin position="51"/>
        <end position="78"/>
    </location>
</feature>
<keyword evidence="8" id="KW-0175">Coiled coil</keyword>
<dbReference type="Pfam" id="PF03948">
    <property type="entry name" value="Ribosomal_L9_C"/>
    <property type="match status" value="1"/>
</dbReference>
<evidence type="ECO:0000256" key="7">
    <source>
        <dbReference type="HAMAP-Rule" id="MF_00503"/>
    </source>
</evidence>
<dbReference type="KEGG" id="sgq:SGLAD_v1c00240"/>
<dbReference type="InterPro" id="IPR020069">
    <property type="entry name" value="Ribosomal_bL9_C"/>
</dbReference>
<evidence type="ECO:0000256" key="3">
    <source>
        <dbReference type="ARBA" id="ARBA00022884"/>
    </source>
</evidence>
<dbReference type="Pfam" id="PF01281">
    <property type="entry name" value="Ribosomal_L9_N"/>
    <property type="match status" value="1"/>
</dbReference>
<evidence type="ECO:0000256" key="5">
    <source>
        <dbReference type="ARBA" id="ARBA00023274"/>
    </source>
</evidence>
<dbReference type="InterPro" id="IPR000244">
    <property type="entry name" value="Ribosomal_bL9"/>
</dbReference>
<evidence type="ECO:0000256" key="6">
    <source>
        <dbReference type="ARBA" id="ARBA00035292"/>
    </source>
</evidence>
<dbReference type="InterPro" id="IPR020594">
    <property type="entry name" value="Ribosomal_bL9_bac/chp"/>
</dbReference>
<dbReference type="Proteomes" id="UP000294309">
    <property type="component" value="Chromosome"/>
</dbReference>
<evidence type="ECO:0000256" key="2">
    <source>
        <dbReference type="ARBA" id="ARBA00022730"/>
    </source>
</evidence>